<gene>
    <name evidence="2" type="ordered locus">Desku_2961</name>
</gene>
<dbReference type="EMBL" id="CP002770">
    <property type="protein sequence ID" value="AEG16463.1"/>
    <property type="molecule type" value="Genomic_DNA"/>
</dbReference>
<feature type="region of interest" description="Disordered" evidence="1">
    <location>
        <begin position="49"/>
        <end position="69"/>
    </location>
</feature>
<organism evidence="2 3">
    <name type="scientific">Desulfofundulus kuznetsovii (strain DSM 6115 / VKM B-1805 / 17)</name>
    <name type="common">Desulfotomaculum kuznetsovii</name>
    <dbReference type="NCBI Taxonomy" id="760568"/>
    <lineage>
        <taxon>Bacteria</taxon>
        <taxon>Bacillati</taxon>
        <taxon>Bacillota</taxon>
        <taxon>Clostridia</taxon>
        <taxon>Eubacteriales</taxon>
        <taxon>Peptococcaceae</taxon>
        <taxon>Desulfofundulus</taxon>
    </lineage>
</organism>
<reference evidence="3" key="1">
    <citation type="submission" date="2011-05" db="EMBL/GenBank/DDBJ databases">
        <title>Complete sequence of Desulfotomaculum kuznetsovii DSM 6115.</title>
        <authorList>
            <person name="Lucas S."/>
            <person name="Han J."/>
            <person name="Lapidus A."/>
            <person name="Cheng J.-F."/>
            <person name="Goodwin L."/>
            <person name="Pitluck S."/>
            <person name="Peters L."/>
            <person name="Mikhailova N."/>
            <person name="Lu M."/>
            <person name="Saunders E."/>
            <person name="Han C."/>
            <person name="Tapia R."/>
            <person name="Land M."/>
            <person name="Hauser L."/>
            <person name="Kyrpides N."/>
            <person name="Ivanova N."/>
            <person name="Pagani I."/>
            <person name="Nazina T."/>
            <person name="Ivanova A."/>
            <person name="Parshina S."/>
            <person name="Kuever J."/>
            <person name="Muyzer G."/>
            <person name="Plugge C."/>
            <person name="Stams A."/>
            <person name="Woyke T."/>
        </authorList>
    </citation>
    <scope>NUCLEOTIDE SEQUENCE [LARGE SCALE GENOMIC DNA]</scope>
    <source>
        <strain evidence="3">DSM 6115 / VKM B-1805 / 17</strain>
    </source>
</reference>
<dbReference type="KEGG" id="dku:Desku_2961"/>
<evidence type="ECO:0000313" key="3">
    <source>
        <dbReference type="Proteomes" id="UP000009229"/>
    </source>
</evidence>
<dbReference type="Proteomes" id="UP000009229">
    <property type="component" value="Chromosome"/>
</dbReference>
<protein>
    <submittedName>
        <fullName evidence="2">Uncharacterized protein</fullName>
    </submittedName>
</protein>
<name>A0AAU8Q1E2_DESK7</name>
<sequence length="69" mass="7898">MAVNDLDRIYEMIKELPPHQRKELYERLGVVPKRGEEKFLDELIGIASGPKKKGSRTYKGDLYGGPRPL</sequence>
<dbReference type="AlphaFoldDB" id="A0AAU8Q1E2"/>
<accession>A0AAU8Q1E2</accession>
<proteinExistence type="predicted"/>
<keyword evidence="3" id="KW-1185">Reference proteome</keyword>
<evidence type="ECO:0000313" key="2">
    <source>
        <dbReference type="EMBL" id="AEG16463.1"/>
    </source>
</evidence>
<evidence type="ECO:0000256" key="1">
    <source>
        <dbReference type="SAM" id="MobiDB-lite"/>
    </source>
</evidence>